<evidence type="ECO:0000313" key="1">
    <source>
        <dbReference type="EMBL" id="TSJ47969.1"/>
    </source>
</evidence>
<dbReference type="AlphaFoldDB" id="A0A556N7G5"/>
<accession>A0A556N7G5</accession>
<keyword evidence="2" id="KW-1185">Reference proteome</keyword>
<organism evidence="1 2">
    <name type="scientific">Fluviicola chungangensis</name>
    <dbReference type="NCBI Taxonomy" id="2597671"/>
    <lineage>
        <taxon>Bacteria</taxon>
        <taxon>Pseudomonadati</taxon>
        <taxon>Bacteroidota</taxon>
        <taxon>Flavobacteriia</taxon>
        <taxon>Flavobacteriales</taxon>
        <taxon>Crocinitomicaceae</taxon>
        <taxon>Fluviicola</taxon>
    </lineage>
</organism>
<protein>
    <recommendedName>
        <fullName evidence="3">HEAT repeat domain-containing protein</fullName>
    </recommendedName>
</protein>
<dbReference type="EMBL" id="VLPL01000001">
    <property type="protein sequence ID" value="TSJ47969.1"/>
    <property type="molecule type" value="Genomic_DNA"/>
</dbReference>
<evidence type="ECO:0008006" key="3">
    <source>
        <dbReference type="Google" id="ProtNLM"/>
    </source>
</evidence>
<name>A0A556N7G5_9FLAO</name>
<comment type="caution">
    <text evidence="1">The sequence shown here is derived from an EMBL/GenBank/DDBJ whole genome shotgun (WGS) entry which is preliminary data.</text>
</comment>
<proteinExistence type="predicted"/>
<dbReference type="RefSeq" id="WP_144331504.1">
    <property type="nucleotide sequence ID" value="NZ_VLPL01000001.1"/>
</dbReference>
<sequence>MNPVTRMKEAADFYSELESSLAGSTEAQRKAWATLLVEQNGDLKQLSGLLRCDRKTATRFLWMLSGVGIMNPGKLYEALPFLLEYVEAINPAYLTSFANYWLIAGVPPQNEGKAIDLSFEWLISAETNVTIKSRAAFVLLKLTRKYPELKNELRFCLEDQMDKYSKDFKKRAVKNLKDLEE</sequence>
<dbReference type="Proteomes" id="UP000316008">
    <property type="component" value="Unassembled WGS sequence"/>
</dbReference>
<gene>
    <name evidence="1" type="ORF">FO442_02215</name>
</gene>
<evidence type="ECO:0000313" key="2">
    <source>
        <dbReference type="Proteomes" id="UP000316008"/>
    </source>
</evidence>
<dbReference type="OrthoDB" id="1467682at2"/>
<reference evidence="1 2" key="1">
    <citation type="submission" date="2019-07" db="EMBL/GenBank/DDBJ databases">
        <authorList>
            <person name="Huq M.A."/>
        </authorList>
    </citation>
    <scope>NUCLEOTIDE SEQUENCE [LARGE SCALE GENOMIC DNA]</scope>
    <source>
        <strain evidence="1 2">MAH-3</strain>
    </source>
</reference>